<gene>
    <name evidence="1" type="ORF">GR197_16570</name>
</gene>
<evidence type="ECO:0000313" key="1">
    <source>
        <dbReference type="EMBL" id="NEJ72131.1"/>
    </source>
</evidence>
<name>A0A7K3UFB6_9HYPH</name>
<proteinExistence type="predicted"/>
<protein>
    <submittedName>
        <fullName evidence="1">Uncharacterized protein</fullName>
    </submittedName>
</protein>
<evidence type="ECO:0000313" key="2">
    <source>
        <dbReference type="Proteomes" id="UP000471753"/>
    </source>
</evidence>
<reference evidence="1 2" key="1">
    <citation type="submission" date="2019-12" db="EMBL/GenBank/DDBJ databases">
        <title>Rhizobium genotypes associated with high levels of biological nitrogen fixation by grain legumes in a temperate-maritime cropping system.</title>
        <authorList>
            <person name="Maluk M."/>
            <person name="Francesc Ferrando Molina F."/>
            <person name="Lopez Del Egido L."/>
            <person name="Lafos M."/>
            <person name="Langarica-Fuentes A."/>
            <person name="Gebre Yohannes G."/>
            <person name="Young M.W."/>
            <person name="Martin P."/>
            <person name="Gantlett R."/>
            <person name="Kenicer G."/>
            <person name="Hawes C."/>
            <person name="Begg G.S."/>
            <person name="Quilliam R.S."/>
            <person name="Squire G.R."/>
            <person name="Poole P.S."/>
            <person name="Young P.W."/>
            <person name="Iannetta P.M."/>
            <person name="James E.K."/>
        </authorList>
    </citation>
    <scope>NUCLEOTIDE SEQUENCE [LARGE SCALE GENOMIC DNA]</scope>
    <source>
        <strain evidence="1 2">JHI366</strain>
    </source>
</reference>
<sequence>MAVTPTHSLSAISQVCLNPLRSSKAAIATAEQASSNEIQVRNPLRMMHADMSIAAHGVIVINASDVICRLSHPDLRSAISPDGSMVTSVFRTPVHLALL</sequence>
<dbReference type="Proteomes" id="UP000471753">
    <property type="component" value="Unassembled WGS sequence"/>
</dbReference>
<dbReference type="AlphaFoldDB" id="A0A7K3UFB6"/>
<dbReference type="RefSeq" id="WP_164011352.1">
    <property type="nucleotide sequence ID" value="NZ_WUFT01000010.1"/>
</dbReference>
<comment type="caution">
    <text evidence="1">The sequence shown here is derived from an EMBL/GenBank/DDBJ whole genome shotgun (WGS) entry which is preliminary data.</text>
</comment>
<dbReference type="EMBL" id="WUFT01000010">
    <property type="protein sequence ID" value="NEJ72131.1"/>
    <property type="molecule type" value="Genomic_DNA"/>
</dbReference>
<accession>A0A7K3UFB6</accession>
<organism evidence="1 2">
    <name type="scientific">Rhizobium phaseoli</name>
    <dbReference type="NCBI Taxonomy" id="396"/>
    <lineage>
        <taxon>Bacteria</taxon>
        <taxon>Pseudomonadati</taxon>
        <taxon>Pseudomonadota</taxon>
        <taxon>Alphaproteobacteria</taxon>
        <taxon>Hyphomicrobiales</taxon>
        <taxon>Rhizobiaceae</taxon>
        <taxon>Rhizobium/Agrobacterium group</taxon>
        <taxon>Rhizobium</taxon>
    </lineage>
</organism>